<dbReference type="Proteomes" id="UP000295304">
    <property type="component" value="Unassembled WGS sequence"/>
</dbReference>
<protein>
    <submittedName>
        <fullName evidence="2">Methyltransferase family protein</fullName>
    </submittedName>
</protein>
<dbReference type="AlphaFoldDB" id="A0A4R3J725"/>
<organism evidence="2 3">
    <name type="scientific">Varunaivibrio sulfuroxidans</name>
    <dbReference type="NCBI Taxonomy" id="1773489"/>
    <lineage>
        <taxon>Bacteria</taxon>
        <taxon>Pseudomonadati</taxon>
        <taxon>Pseudomonadota</taxon>
        <taxon>Alphaproteobacteria</taxon>
        <taxon>Rhodospirillales</taxon>
        <taxon>Magnetovibrionaceae</taxon>
        <taxon>Varunaivibrio</taxon>
    </lineage>
</organism>
<reference evidence="2 3" key="1">
    <citation type="submission" date="2019-03" db="EMBL/GenBank/DDBJ databases">
        <title>Genomic Encyclopedia of Type Strains, Phase IV (KMG-IV): sequencing the most valuable type-strain genomes for metagenomic binning, comparative biology and taxonomic classification.</title>
        <authorList>
            <person name="Goeker M."/>
        </authorList>
    </citation>
    <scope>NUCLEOTIDE SEQUENCE [LARGE SCALE GENOMIC DNA]</scope>
    <source>
        <strain evidence="2 3">DSM 101688</strain>
    </source>
</reference>
<dbReference type="InterPro" id="IPR013216">
    <property type="entry name" value="Methyltransf_11"/>
</dbReference>
<dbReference type="SUPFAM" id="SSF53335">
    <property type="entry name" value="S-adenosyl-L-methionine-dependent methyltransferases"/>
    <property type="match status" value="1"/>
</dbReference>
<dbReference type="EMBL" id="SLZW01000007">
    <property type="protein sequence ID" value="TCS61709.1"/>
    <property type="molecule type" value="Genomic_DNA"/>
</dbReference>
<keyword evidence="2" id="KW-0489">Methyltransferase</keyword>
<name>A0A4R3J725_9PROT</name>
<comment type="caution">
    <text evidence="2">The sequence shown here is derived from an EMBL/GenBank/DDBJ whole genome shotgun (WGS) entry which is preliminary data.</text>
</comment>
<dbReference type="Pfam" id="PF08241">
    <property type="entry name" value="Methyltransf_11"/>
    <property type="match status" value="1"/>
</dbReference>
<accession>A0A4R3J725</accession>
<sequence length="246" mass="27477">MWIDVVDLRDFYASPLGRVARRVIGAHLRALWPDVTGQAILGLGYATPYLSYFRGEAGRVIAAMPARQGVVRWPSDGPGLTVLCDEADLPLPDLCVDRVILIHALEFSEQIRPLLREAWRVLGEGGRLLVVTPNRRGIWARLERTPFGHGQPYSARQLSQVLRENMFTPIRTRSGLFVPPSRSRMVLSSARVFEGVGQRFFNVFSGVLAMEASKEIYAGQLETETRRRHALVTVPGGNPRSIPHAR</sequence>
<evidence type="ECO:0000313" key="2">
    <source>
        <dbReference type="EMBL" id="TCS61709.1"/>
    </source>
</evidence>
<dbReference type="RefSeq" id="WP_132939417.1">
    <property type="nucleotide sequence ID" value="NZ_CP119676.1"/>
</dbReference>
<evidence type="ECO:0000259" key="1">
    <source>
        <dbReference type="Pfam" id="PF08241"/>
    </source>
</evidence>
<gene>
    <name evidence="2" type="ORF">EDD55_107118</name>
</gene>
<evidence type="ECO:0000313" key="3">
    <source>
        <dbReference type="Proteomes" id="UP000295304"/>
    </source>
</evidence>
<dbReference type="InterPro" id="IPR029063">
    <property type="entry name" value="SAM-dependent_MTases_sf"/>
</dbReference>
<dbReference type="GO" id="GO:0032259">
    <property type="term" value="P:methylation"/>
    <property type="evidence" value="ECO:0007669"/>
    <property type="project" value="UniProtKB-KW"/>
</dbReference>
<dbReference type="Gene3D" id="3.40.50.150">
    <property type="entry name" value="Vaccinia Virus protein VP39"/>
    <property type="match status" value="1"/>
</dbReference>
<feature type="domain" description="Methyltransferase type 11" evidence="1">
    <location>
        <begin position="77"/>
        <end position="130"/>
    </location>
</feature>
<dbReference type="GO" id="GO:0008757">
    <property type="term" value="F:S-adenosylmethionine-dependent methyltransferase activity"/>
    <property type="evidence" value="ECO:0007669"/>
    <property type="project" value="InterPro"/>
</dbReference>
<dbReference type="OrthoDB" id="9800231at2"/>
<keyword evidence="2" id="KW-0808">Transferase</keyword>
<proteinExistence type="predicted"/>
<keyword evidence="3" id="KW-1185">Reference proteome</keyword>